<sequence length="902" mass="101554">MATPLMQLGGRALLGPGEIGITMEAISTLRVAGSAIQVIDYGVRFLSTLRELSRSDDGTIEEFRDKRTGAQHLRQLARSLVVALQKERSLRPLSDLEQSILSLCTETNRVGEQLVKKLDELRLDGKKATAVSAARAALSTLWRRDDIEALEQQLLNQRDSLTSAILASILQDLHNSARHGVASPLPWNDTQTLQVWVDQQSKNMKTLERLLLHAVSESSWRAIKGLEDRTWNGIQPWAEAPVVQTLQSALLERLQYPERLDREARIPEAFNRTFDWISSDRVACETAERPWSSFRHWLESGDSVYWITGKPGSGKSTLMKMLYHEPRTAEYLRTWVGPCGDLIIAGFYFWHAGTELQTSHEGLFRSLLHQALSKRLAMSADSAVPSKWSAFSLAVLGVRESPLSWEQLVQGLRLLVEEEPESLVKYAFFIDGLDEYVGDSTRLISLLRNLSSYPNVKVCVSSRPWVVFEDEFRQAANLMLQHRTHNDIALYAEQNLTTNTAFRELQEYSPEYASKLIHNITDKASGVFLWVVLVVRLDGLPAELDELFTKMLHGLKGRHFRDAAHLFRMVKASERKPSVLTMSFADNDDADWALNRPVAPLDSKEIWYRAVTMKRRLGGHGNPPEDGPLLAAAEMNYLHRTVEDFLSIPRIWTLIVEACDESFDPYAALFKAHLAHLKNLAPTFLLAITFVPAISRCLEPLSHLADRDVALHVRYLHILDSTATTLASRPNDKGPCLIQQYWTSGDHHWASILNKGRPSDGFLVFAVRCGLTEYVQAQLEGVPPPRQLVRELREAATRRAMPRLCSWGGRDFNKKKSGILKLLASVDGRLDEGDGSESDCASSLAPYNSSPPEDDDIKVDKVRKETPRRPSIVDARAPARRSRLSSLKAKAKAYLSHEEENR</sequence>
<comment type="caution">
    <text evidence="1">The sequence shown here is derived from an EMBL/GenBank/DDBJ whole genome shotgun (WGS) entry which is preliminary data.</text>
</comment>
<protein>
    <submittedName>
        <fullName evidence="1">Uncharacterized protein</fullName>
    </submittedName>
</protein>
<dbReference type="Proteomes" id="UP001638806">
    <property type="component" value="Unassembled WGS sequence"/>
</dbReference>
<name>A0ACC4DVF9_PURLI</name>
<organism evidence="1 2">
    <name type="scientific">Purpureocillium lilacinum</name>
    <name type="common">Paecilomyces lilacinus</name>
    <dbReference type="NCBI Taxonomy" id="33203"/>
    <lineage>
        <taxon>Eukaryota</taxon>
        <taxon>Fungi</taxon>
        <taxon>Dikarya</taxon>
        <taxon>Ascomycota</taxon>
        <taxon>Pezizomycotina</taxon>
        <taxon>Sordariomycetes</taxon>
        <taxon>Hypocreomycetidae</taxon>
        <taxon>Hypocreales</taxon>
        <taxon>Ophiocordycipitaceae</taxon>
        <taxon>Purpureocillium</taxon>
    </lineage>
</organism>
<evidence type="ECO:0000313" key="2">
    <source>
        <dbReference type="Proteomes" id="UP001638806"/>
    </source>
</evidence>
<keyword evidence="2" id="KW-1185">Reference proteome</keyword>
<proteinExistence type="predicted"/>
<reference evidence="1" key="1">
    <citation type="submission" date="2024-12" db="EMBL/GenBank/DDBJ databases">
        <title>Comparative genomics and development of molecular markers within Purpureocillium lilacinum and among Purpureocillium species.</title>
        <authorList>
            <person name="Yeh Z.-Y."/>
            <person name="Ni N.-T."/>
            <person name="Lo P.-H."/>
            <person name="Mushyakhwo K."/>
            <person name="Lin C.-F."/>
            <person name="Nai Y.-S."/>
        </authorList>
    </citation>
    <scope>NUCLEOTIDE SEQUENCE</scope>
    <source>
        <strain evidence="1">NCHU-NPUST-175</strain>
    </source>
</reference>
<dbReference type="EMBL" id="JBGNUJ010000004">
    <property type="protein sequence ID" value="KAL3960331.1"/>
    <property type="molecule type" value="Genomic_DNA"/>
</dbReference>
<accession>A0ACC4DVF9</accession>
<evidence type="ECO:0000313" key="1">
    <source>
        <dbReference type="EMBL" id="KAL3960331.1"/>
    </source>
</evidence>
<gene>
    <name evidence="1" type="ORF">ACCO45_005448</name>
</gene>